<protein>
    <submittedName>
        <fullName evidence="1">Uncharacterized protein</fullName>
    </submittedName>
</protein>
<proteinExistence type="predicted"/>
<sequence length="320" mass="36326">MNDNEKNYDMKMKLLYIIGLWGCLSLFGCGDDDNLSPSNLDGDWYVLTDSEDPLDHLRYTVYQTYGVPVFYNDTIGSQNRGTDYAGLPITYYEVLNPNYSIESSSVYAKYELSYDREAITAGVEFIRDEVLPRLVSSKLYPRSFLLVNKLTLNASPTSSYPHEECAYRGMMTSCVSLVEEIGGMTDAEIKRMACEIVAEEYTTYLMENVSSLLEAFLNVCRAEVTSVNLYALALTSSSTPPYVDDLEEYGFLSYNKEAQYNVSSKRVTTVGERADVVDYVTEVLMEDDEAFETEYGSYEYVMKKYELMKTAMENLKAALK</sequence>
<dbReference type="Proteomes" id="UP000283589">
    <property type="component" value="Unassembled WGS sequence"/>
</dbReference>
<evidence type="ECO:0000313" key="1">
    <source>
        <dbReference type="EMBL" id="RGV33866.1"/>
    </source>
</evidence>
<accession>A0A412X119</accession>
<evidence type="ECO:0000313" key="2">
    <source>
        <dbReference type="Proteomes" id="UP000283589"/>
    </source>
</evidence>
<organism evidence="1 2">
    <name type="scientific">Butyricimonas virosa</name>
    <dbReference type="NCBI Taxonomy" id="544645"/>
    <lineage>
        <taxon>Bacteria</taxon>
        <taxon>Pseudomonadati</taxon>
        <taxon>Bacteroidota</taxon>
        <taxon>Bacteroidia</taxon>
        <taxon>Bacteroidales</taxon>
        <taxon>Odoribacteraceae</taxon>
        <taxon>Butyricimonas</taxon>
    </lineage>
</organism>
<dbReference type="AlphaFoldDB" id="A0A412X119"/>
<dbReference type="EMBL" id="QRZA01000010">
    <property type="protein sequence ID" value="RGV33866.1"/>
    <property type="molecule type" value="Genomic_DNA"/>
</dbReference>
<gene>
    <name evidence="1" type="ORF">DWW18_09470</name>
</gene>
<comment type="caution">
    <text evidence="1">The sequence shown here is derived from an EMBL/GenBank/DDBJ whole genome shotgun (WGS) entry which is preliminary data.</text>
</comment>
<name>A0A412X119_9BACT</name>
<reference evidence="1 2" key="1">
    <citation type="submission" date="2018-08" db="EMBL/GenBank/DDBJ databases">
        <title>A genome reference for cultivated species of the human gut microbiota.</title>
        <authorList>
            <person name="Zou Y."/>
            <person name="Xue W."/>
            <person name="Luo G."/>
        </authorList>
    </citation>
    <scope>NUCLEOTIDE SEQUENCE [LARGE SCALE GENOMIC DNA]</scope>
    <source>
        <strain evidence="1 2">AF14-49</strain>
    </source>
</reference>
<dbReference type="PROSITE" id="PS51257">
    <property type="entry name" value="PROKAR_LIPOPROTEIN"/>
    <property type="match status" value="1"/>
</dbReference>